<evidence type="ECO:0000259" key="3">
    <source>
        <dbReference type="PROSITE" id="PS50106"/>
    </source>
</evidence>
<feature type="non-terminal residue" evidence="5">
    <location>
        <position position="1"/>
    </location>
</feature>
<sequence length="531" mass="56195">MQCLSLSCSSYHFWSLNCNAVSYQQKKVSLLIILSPHISVSLTVSTRAEAMSTTLALATGTSHMQHLHPSKYGHHPLSPGPHHHHAPSLQPLAMAATLSSVAAPSIPKRGSIVRAQQQSPPAIISASTKTAFHGVSLVDSRWSSGHRRGSGRRRLLQVNARSTAAKNIEVEVDKPLGLALGQKPGGGVVITSVESGGNAAKAGLKAGDQVLYTSSFFGDELWPADKLGFTKTAIQAKSDSVYFVVSRGGGDVDVKRLPKRPAPPRATHICLDCGYIYFLPKPFEEQPDDYGCPQCNAAKKRFAKYDPATGRAIGGTLPPIAVIISLVIGIAGVGALLVRTVEVIMSYWGSAGGSPAWGSSRGPSPVVPLLVVMALGWVIWQETLTGWYEQVTEVQETVTDNAVILVLGAGLLLLAIAVAGSRSEVVLVPVALVVIMFLIQNIMLASLLLLVVVYFAGIYCYPPDRGYYGGGIGGSEWGGGGGGGLGFYMLLLLCLVLCAMFSDDGGSWWIPGVMLVACVLCFNLFSGGKVW</sequence>
<dbReference type="GO" id="GO:0005506">
    <property type="term" value="F:iron ion binding"/>
    <property type="evidence" value="ECO:0007669"/>
    <property type="project" value="InterPro"/>
</dbReference>
<reference evidence="5 6" key="1">
    <citation type="submission" date="2024-02" db="EMBL/GenBank/DDBJ databases">
        <title>High-quality chromosome-scale genome assembly of Pensacola bahiagrass (Paspalum notatum Flugge var. saurae).</title>
        <authorList>
            <person name="Vega J.M."/>
            <person name="Podio M."/>
            <person name="Orjuela J."/>
            <person name="Siena L.A."/>
            <person name="Pessino S.C."/>
            <person name="Combes M.C."/>
            <person name="Mariac C."/>
            <person name="Albertini E."/>
            <person name="Pupilli F."/>
            <person name="Ortiz J.P.A."/>
            <person name="Leblanc O."/>
        </authorList>
    </citation>
    <scope>NUCLEOTIDE SEQUENCE [LARGE SCALE GENOMIC DNA]</scope>
    <source>
        <strain evidence="5">R1</strain>
        <tissue evidence="5">Leaf</tissue>
    </source>
</reference>
<dbReference type="InterPro" id="IPR036034">
    <property type="entry name" value="PDZ_sf"/>
</dbReference>
<proteinExistence type="predicted"/>
<feature type="transmembrane region" description="Helical" evidence="2">
    <location>
        <begin position="320"/>
        <end position="341"/>
    </location>
</feature>
<name>A0AAQ3UMU7_PASNO</name>
<dbReference type="InterPro" id="IPR024934">
    <property type="entry name" value="Rubredoxin-like_dom"/>
</dbReference>
<dbReference type="Gene3D" id="2.30.42.10">
    <property type="match status" value="1"/>
</dbReference>
<dbReference type="Proteomes" id="UP001341281">
    <property type="component" value="Chromosome 09"/>
</dbReference>
<feature type="transmembrane region" description="Helical" evidence="2">
    <location>
        <begin position="426"/>
        <end position="457"/>
    </location>
</feature>
<dbReference type="Gene3D" id="2.20.28.10">
    <property type="match status" value="1"/>
</dbReference>
<dbReference type="PANTHER" id="PTHR47661">
    <property type="entry name" value="PHOSPHOGLUCAN PHOSPHATASE LSF1, CHLOROPLASTIC"/>
    <property type="match status" value="1"/>
</dbReference>
<keyword evidence="2" id="KW-0812">Transmembrane</keyword>
<evidence type="ECO:0000256" key="1">
    <source>
        <dbReference type="SAM" id="MobiDB-lite"/>
    </source>
</evidence>
<evidence type="ECO:0000313" key="6">
    <source>
        <dbReference type="Proteomes" id="UP001341281"/>
    </source>
</evidence>
<dbReference type="AlphaFoldDB" id="A0AAQ3UMU7"/>
<keyword evidence="2" id="KW-0472">Membrane</keyword>
<dbReference type="SUPFAM" id="SSF57802">
    <property type="entry name" value="Rubredoxin-like"/>
    <property type="match status" value="1"/>
</dbReference>
<feature type="domain" description="Rubredoxin-like" evidence="4">
    <location>
        <begin position="265"/>
        <end position="305"/>
    </location>
</feature>
<dbReference type="PANTHER" id="PTHR47661:SF4">
    <property type="entry name" value="OS08G0162600 PROTEIN"/>
    <property type="match status" value="1"/>
</dbReference>
<dbReference type="EMBL" id="CP144753">
    <property type="protein sequence ID" value="WVZ94951.1"/>
    <property type="molecule type" value="Genomic_DNA"/>
</dbReference>
<feature type="transmembrane region" description="Helical" evidence="2">
    <location>
        <begin position="477"/>
        <end position="501"/>
    </location>
</feature>
<evidence type="ECO:0008006" key="7">
    <source>
        <dbReference type="Google" id="ProtNLM"/>
    </source>
</evidence>
<evidence type="ECO:0000259" key="4">
    <source>
        <dbReference type="PROSITE" id="PS50903"/>
    </source>
</evidence>
<protein>
    <recommendedName>
        <fullName evidence="7">PDZ domain-containing protein</fullName>
    </recommendedName>
</protein>
<feature type="region of interest" description="Disordered" evidence="1">
    <location>
        <begin position="65"/>
        <end position="87"/>
    </location>
</feature>
<feature type="transmembrane region" description="Helical" evidence="2">
    <location>
        <begin position="401"/>
        <end position="419"/>
    </location>
</feature>
<feature type="domain" description="PDZ" evidence="3">
    <location>
        <begin position="169"/>
        <end position="211"/>
    </location>
</feature>
<dbReference type="SUPFAM" id="SSF50156">
    <property type="entry name" value="PDZ domain-like"/>
    <property type="match status" value="1"/>
</dbReference>
<evidence type="ECO:0000313" key="5">
    <source>
        <dbReference type="EMBL" id="WVZ94951.1"/>
    </source>
</evidence>
<organism evidence="5 6">
    <name type="scientific">Paspalum notatum var. saurae</name>
    <dbReference type="NCBI Taxonomy" id="547442"/>
    <lineage>
        <taxon>Eukaryota</taxon>
        <taxon>Viridiplantae</taxon>
        <taxon>Streptophyta</taxon>
        <taxon>Embryophyta</taxon>
        <taxon>Tracheophyta</taxon>
        <taxon>Spermatophyta</taxon>
        <taxon>Magnoliopsida</taxon>
        <taxon>Liliopsida</taxon>
        <taxon>Poales</taxon>
        <taxon>Poaceae</taxon>
        <taxon>PACMAD clade</taxon>
        <taxon>Panicoideae</taxon>
        <taxon>Andropogonodae</taxon>
        <taxon>Paspaleae</taxon>
        <taxon>Paspalinae</taxon>
        <taxon>Paspalum</taxon>
    </lineage>
</organism>
<keyword evidence="2" id="KW-1133">Transmembrane helix</keyword>
<dbReference type="InterPro" id="IPR001478">
    <property type="entry name" value="PDZ"/>
</dbReference>
<keyword evidence="6" id="KW-1185">Reference proteome</keyword>
<feature type="transmembrane region" description="Helical" evidence="2">
    <location>
        <begin position="508"/>
        <end position="525"/>
    </location>
</feature>
<accession>A0AAQ3UMU7</accession>
<gene>
    <name evidence="5" type="ORF">U9M48_040776</name>
</gene>
<feature type="compositionally biased region" description="Basic residues" evidence="1">
    <location>
        <begin position="65"/>
        <end position="74"/>
    </location>
</feature>
<evidence type="ECO:0000256" key="2">
    <source>
        <dbReference type="SAM" id="Phobius"/>
    </source>
</evidence>
<dbReference type="PROSITE" id="PS50106">
    <property type="entry name" value="PDZ"/>
    <property type="match status" value="1"/>
</dbReference>
<dbReference type="PROSITE" id="PS50903">
    <property type="entry name" value="RUBREDOXIN_LIKE"/>
    <property type="match status" value="1"/>
</dbReference>